<organism evidence="3 4">
    <name type="scientific">Lentihominibacter hominis</name>
    <dbReference type="NCBI Taxonomy" id="2763645"/>
    <lineage>
        <taxon>Bacteria</taxon>
        <taxon>Bacillati</taxon>
        <taxon>Bacillota</taxon>
        <taxon>Clostridia</taxon>
        <taxon>Peptostreptococcales</taxon>
        <taxon>Anaerovoracaceae</taxon>
        <taxon>Lentihominibacter</taxon>
    </lineage>
</organism>
<dbReference type="SMART" id="SM01204">
    <property type="entry name" value="FIST_C"/>
    <property type="match status" value="1"/>
</dbReference>
<reference evidence="3" key="1">
    <citation type="submission" date="2020-08" db="EMBL/GenBank/DDBJ databases">
        <title>Genome public.</title>
        <authorList>
            <person name="Liu C."/>
            <person name="Sun Q."/>
        </authorList>
    </citation>
    <scope>NUCLEOTIDE SEQUENCE</scope>
    <source>
        <strain evidence="3">NSJ-24</strain>
    </source>
</reference>
<sequence>MLNVKTGKSINPNAAAAGKEAAAQVKADLSDMKVAFVYSGVQYNQKELLKAISDELPGVPLIGNTSFTGVVTPEGFISGDDGFVGIMSMSDKDLTVGVAGMPKEGTARETGHKLAEKALKAAGKTEAPAYFYMSAPSGEEEYYLKGITEVIGRVPFFGGTAADNTITGEWLLYTDEMVTAEGVSVAFFYTDKPFANKFTGAYNETDKAGVITKICGDRTLAEIDGKPALDQYREWTGASAEDVAGGNLLSYAICHPLAVKDRLGDLAAIRHPMNGNDDGSMAIGNNLAVGTAVVLMEATVDEIIESVGKTLEDLKKKMNGSIAALHLVHCGGRRAGIDSRINEVYDQVKAHADGIPFIMEFTFGEYGYEDDGNNTCGGLMLSFTAFGK</sequence>
<protein>
    <submittedName>
        <fullName evidence="3">FIST C-terminal domain-containing protein</fullName>
    </submittedName>
</protein>
<dbReference type="InterPro" id="IPR019494">
    <property type="entry name" value="FIST_C"/>
</dbReference>
<dbReference type="RefSeq" id="WP_187524923.1">
    <property type="nucleotide sequence ID" value="NZ_JACRTA010000001.1"/>
</dbReference>
<evidence type="ECO:0000313" key="3">
    <source>
        <dbReference type="EMBL" id="MBC8567606.1"/>
    </source>
</evidence>
<dbReference type="InterPro" id="IPR013702">
    <property type="entry name" value="FIST_domain_N"/>
</dbReference>
<dbReference type="SMART" id="SM00897">
    <property type="entry name" value="FIST"/>
    <property type="match status" value="1"/>
</dbReference>
<dbReference type="EMBL" id="JACRTA010000001">
    <property type="protein sequence ID" value="MBC8567606.1"/>
    <property type="molecule type" value="Genomic_DNA"/>
</dbReference>
<dbReference type="Proteomes" id="UP000610862">
    <property type="component" value="Unassembled WGS sequence"/>
</dbReference>
<name>A0A926E8K5_9FIRM</name>
<evidence type="ECO:0000313" key="4">
    <source>
        <dbReference type="Proteomes" id="UP000610862"/>
    </source>
</evidence>
<evidence type="ECO:0000259" key="1">
    <source>
        <dbReference type="SMART" id="SM00897"/>
    </source>
</evidence>
<feature type="domain" description="FIST C-domain" evidence="2">
    <location>
        <begin position="228"/>
        <end position="369"/>
    </location>
</feature>
<accession>A0A926E8K5</accession>
<evidence type="ECO:0000259" key="2">
    <source>
        <dbReference type="SMART" id="SM01204"/>
    </source>
</evidence>
<feature type="domain" description="FIST" evidence="1">
    <location>
        <begin position="31"/>
        <end position="227"/>
    </location>
</feature>
<proteinExistence type="predicted"/>
<dbReference type="AlphaFoldDB" id="A0A926E8K5"/>
<dbReference type="PANTHER" id="PTHR40252:SF2">
    <property type="entry name" value="BLR0328 PROTEIN"/>
    <property type="match status" value="1"/>
</dbReference>
<dbReference type="PANTHER" id="PTHR40252">
    <property type="entry name" value="BLR0328 PROTEIN"/>
    <property type="match status" value="1"/>
</dbReference>
<dbReference type="Pfam" id="PF10442">
    <property type="entry name" value="FIST_C"/>
    <property type="match status" value="1"/>
</dbReference>
<dbReference type="Pfam" id="PF08495">
    <property type="entry name" value="FIST"/>
    <property type="match status" value="1"/>
</dbReference>
<keyword evidence="4" id="KW-1185">Reference proteome</keyword>
<gene>
    <name evidence="3" type="ORF">H8692_02370</name>
</gene>
<comment type="caution">
    <text evidence="3">The sequence shown here is derived from an EMBL/GenBank/DDBJ whole genome shotgun (WGS) entry which is preliminary data.</text>
</comment>